<dbReference type="Proteomes" id="UP000026962">
    <property type="component" value="Chromosome 11"/>
</dbReference>
<reference evidence="1" key="1">
    <citation type="submission" date="2015-04" db="UniProtKB">
        <authorList>
            <consortium name="EnsemblPlants"/>
        </authorList>
    </citation>
    <scope>IDENTIFICATION</scope>
</reference>
<dbReference type="Gramene" id="OPUNC11G11330.2">
    <property type="protein sequence ID" value="OPUNC11G11330.2"/>
    <property type="gene ID" value="OPUNC11G11330"/>
</dbReference>
<evidence type="ECO:0000313" key="1">
    <source>
        <dbReference type="EnsemblPlants" id="OPUNC11G11330.2"/>
    </source>
</evidence>
<accession>A0A0E0MFF4</accession>
<sequence length="163" mass="18978">MKAPRRWRRGIGKLPVREGTISRFLLRLLVTSSGTLRNFLRPVRVGSRLGCFRCYFAFIICMLNDGLQKSSKLVGKGEIKNSMRQELSHIRKRSELAEFNHAPMNKIKRIKASLLEYLQVNRASQSKELERPMRYCCMPIDISVASDFRICSLREHIYRSMNV</sequence>
<proteinExistence type="predicted"/>
<evidence type="ECO:0000313" key="2">
    <source>
        <dbReference type="Proteomes" id="UP000026962"/>
    </source>
</evidence>
<dbReference type="HOGENOM" id="CLU_1629720_0_0_1"/>
<dbReference type="AlphaFoldDB" id="A0A0E0MFF4"/>
<dbReference type="EnsemblPlants" id="OPUNC11G11330.2">
    <property type="protein sequence ID" value="OPUNC11G11330.2"/>
    <property type="gene ID" value="OPUNC11G11330"/>
</dbReference>
<name>A0A0E0MFF4_ORYPU</name>
<reference evidence="1" key="2">
    <citation type="submission" date="2018-05" db="EMBL/GenBank/DDBJ databases">
        <title>OpunRS2 (Oryza punctata Reference Sequence Version 2).</title>
        <authorList>
            <person name="Zhang J."/>
            <person name="Kudrna D."/>
            <person name="Lee S."/>
            <person name="Talag J."/>
            <person name="Welchert J."/>
            <person name="Wing R.A."/>
        </authorList>
    </citation>
    <scope>NUCLEOTIDE SEQUENCE [LARGE SCALE GENOMIC DNA]</scope>
</reference>
<protein>
    <submittedName>
        <fullName evidence="1">Uncharacterized protein</fullName>
    </submittedName>
</protein>
<organism evidence="1">
    <name type="scientific">Oryza punctata</name>
    <name type="common">Red rice</name>
    <dbReference type="NCBI Taxonomy" id="4537"/>
    <lineage>
        <taxon>Eukaryota</taxon>
        <taxon>Viridiplantae</taxon>
        <taxon>Streptophyta</taxon>
        <taxon>Embryophyta</taxon>
        <taxon>Tracheophyta</taxon>
        <taxon>Spermatophyta</taxon>
        <taxon>Magnoliopsida</taxon>
        <taxon>Liliopsida</taxon>
        <taxon>Poales</taxon>
        <taxon>Poaceae</taxon>
        <taxon>BOP clade</taxon>
        <taxon>Oryzoideae</taxon>
        <taxon>Oryzeae</taxon>
        <taxon>Oryzinae</taxon>
        <taxon>Oryza</taxon>
    </lineage>
</organism>
<keyword evidence="2" id="KW-1185">Reference proteome</keyword>